<sequence length="43" mass="4896">MLESDFEPDPESDFADEDSEEELAPSEELEELTLLAPDRLSVR</sequence>
<reference evidence="2" key="1">
    <citation type="journal article" date="2014" name="Int. J. Syst. Evol. Microbiol.">
        <title>Complete genome sequence of Corynebacterium casei LMG S-19264T (=DSM 44701T), isolated from a smear-ripened cheese.</title>
        <authorList>
            <consortium name="US DOE Joint Genome Institute (JGI-PGF)"/>
            <person name="Walter F."/>
            <person name="Albersmeier A."/>
            <person name="Kalinowski J."/>
            <person name="Ruckert C."/>
        </authorList>
    </citation>
    <scope>NUCLEOTIDE SEQUENCE</scope>
    <source>
        <strain evidence="2">VKM Ac-1069</strain>
    </source>
</reference>
<dbReference type="AlphaFoldDB" id="A0A9W6UG56"/>
<gene>
    <name evidence="2" type="ORF">GCM10017577_70310</name>
</gene>
<evidence type="ECO:0000256" key="1">
    <source>
        <dbReference type="SAM" id="MobiDB-lite"/>
    </source>
</evidence>
<dbReference type="Proteomes" id="UP001143463">
    <property type="component" value="Unassembled WGS sequence"/>
</dbReference>
<organism evidence="2 3">
    <name type="scientific">Pseudonocardia halophobica</name>
    <dbReference type="NCBI Taxonomy" id="29401"/>
    <lineage>
        <taxon>Bacteria</taxon>
        <taxon>Bacillati</taxon>
        <taxon>Actinomycetota</taxon>
        <taxon>Actinomycetes</taxon>
        <taxon>Pseudonocardiales</taxon>
        <taxon>Pseudonocardiaceae</taxon>
        <taxon>Pseudonocardia</taxon>
    </lineage>
</organism>
<keyword evidence="3" id="KW-1185">Reference proteome</keyword>
<comment type="caution">
    <text evidence="2">The sequence shown here is derived from an EMBL/GenBank/DDBJ whole genome shotgun (WGS) entry which is preliminary data.</text>
</comment>
<dbReference type="EMBL" id="BSFQ01000058">
    <property type="protein sequence ID" value="GLL15877.1"/>
    <property type="molecule type" value="Genomic_DNA"/>
</dbReference>
<evidence type="ECO:0000313" key="2">
    <source>
        <dbReference type="EMBL" id="GLL15877.1"/>
    </source>
</evidence>
<feature type="compositionally biased region" description="Acidic residues" evidence="1">
    <location>
        <begin position="1"/>
        <end position="31"/>
    </location>
</feature>
<feature type="region of interest" description="Disordered" evidence="1">
    <location>
        <begin position="1"/>
        <end position="43"/>
    </location>
</feature>
<proteinExistence type="predicted"/>
<accession>A0A9W6UG56</accession>
<evidence type="ECO:0000313" key="3">
    <source>
        <dbReference type="Proteomes" id="UP001143463"/>
    </source>
</evidence>
<feature type="compositionally biased region" description="Low complexity" evidence="1">
    <location>
        <begin position="32"/>
        <end position="43"/>
    </location>
</feature>
<name>A0A9W6UG56_9PSEU</name>
<reference evidence="2" key="2">
    <citation type="submission" date="2023-01" db="EMBL/GenBank/DDBJ databases">
        <authorList>
            <person name="Sun Q."/>
            <person name="Evtushenko L."/>
        </authorList>
    </citation>
    <scope>NUCLEOTIDE SEQUENCE</scope>
    <source>
        <strain evidence="2">VKM Ac-1069</strain>
    </source>
</reference>
<protein>
    <submittedName>
        <fullName evidence="2">Uncharacterized protein</fullName>
    </submittedName>
</protein>